<keyword evidence="2 5" id="KW-0812">Transmembrane</keyword>
<dbReference type="PANTHER" id="PTHR22950:SF460">
    <property type="entry name" value="PROTON-COUPLED AMINO ACID TRANSPORTER 4-LIKE PROTEIN"/>
    <property type="match status" value="1"/>
</dbReference>
<proteinExistence type="predicted"/>
<evidence type="ECO:0000313" key="7">
    <source>
        <dbReference type="RefSeq" id="XP_013179399.1"/>
    </source>
</evidence>
<keyword evidence="4 5" id="KW-0472">Membrane</keyword>
<organism evidence="7">
    <name type="scientific">Papilio xuthus</name>
    <name type="common">Asian swallowtail butterfly</name>
    <dbReference type="NCBI Taxonomy" id="66420"/>
    <lineage>
        <taxon>Eukaryota</taxon>
        <taxon>Metazoa</taxon>
        <taxon>Ecdysozoa</taxon>
        <taxon>Arthropoda</taxon>
        <taxon>Hexapoda</taxon>
        <taxon>Insecta</taxon>
        <taxon>Pterygota</taxon>
        <taxon>Neoptera</taxon>
        <taxon>Endopterygota</taxon>
        <taxon>Lepidoptera</taxon>
        <taxon>Glossata</taxon>
        <taxon>Ditrysia</taxon>
        <taxon>Papilionoidea</taxon>
        <taxon>Papilionidae</taxon>
        <taxon>Papilioninae</taxon>
        <taxon>Papilio</taxon>
    </lineage>
</organism>
<dbReference type="InterPro" id="IPR013057">
    <property type="entry name" value="AA_transpt_TM"/>
</dbReference>
<comment type="subcellular location">
    <subcellularLocation>
        <location evidence="1">Membrane</location>
        <topology evidence="1">Multi-pass membrane protein</topology>
    </subcellularLocation>
</comment>
<evidence type="ECO:0000256" key="3">
    <source>
        <dbReference type="ARBA" id="ARBA00022989"/>
    </source>
</evidence>
<reference evidence="7" key="1">
    <citation type="submission" date="2025-08" db="UniProtKB">
        <authorList>
            <consortium name="RefSeq"/>
        </authorList>
    </citation>
    <scope>IDENTIFICATION</scope>
</reference>
<feature type="transmembrane region" description="Helical" evidence="5">
    <location>
        <begin position="298"/>
        <end position="316"/>
    </location>
</feature>
<dbReference type="AlphaFoldDB" id="A0AAJ6ZUM8"/>
<dbReference type="PANTHER" id="PTHR22950">
    <property type="entry name" value="AMINO ACID TRANSPORTER"/>
    <property type="match status" value="1"/>
</dbReference>
<name>A0AAJ6ZUM8_PAPXU</name>
<dbReference type="GO" id="GO:0005774">
    <property type="term" value="C:vacuolar membrane"/>
    <property type="evidence" value="ECO:0007669"/>
    <property type="project" value="TreeGrafter"/>
</dbReference>
<feature type="transmembrane region" description="Helical" evidence="5">
    <location>
        <begin position="478"/>
        <end position="501"/>
    </location>
</feature>
<feature type="transmembrane region" description="Helical" evidence="5">
    <location>
        <begin position="328"/>
        <end position="353"/>
    </location>
</feature>
<evidence type="ECO:0000256" key="2">
    <source>
        <dbReference type="ARBA" id="ARBA00022692"/>
    </source>
</evidence>
<feature type="transmembrane region" description="Helical" evidence="5">
    <location>
        <begin position="232"/>
        <end position="249"/>
    </location>
</feature>
<feature type="transmembrane region" description="Helical" evidence="5">
    <location>
        <begin position="125"/>
        <end position="146"/>
    </location>
</feature>
<evidence type="ECO:0000259" key="6">
    <source>
        <dbReference type="Pfam" id="PF01490"/>
    </source>
</evidence>
<dbReference type="RefSeq" id="XP_013179399.1">
    <property type="nucleotide sequence ID" value="XM_013323945.1"/>
</dbReference>
<feature type="transmembrane region" description="Helical" evidence="5">
    <location>
        <begin position="261"/>
        <end position="278"/>
    </location>
</feature>
<dbReference type="KEGG" id="pxu:106126335"/>
<accession>A0AAJ6ZUM8</accession>
<evidence type="ECO:0000256" key="1">
    <source>
        <dbReference type="ARBA" id="ARBA00004141"/>
    </source>
</evidence>
<evidence type="ECO:0000256" key="5">
    <source>
        <dbReference type="SAM" id="Phobius"/>
    </source>
</evidence>
<protein>
    <submittedName>
        <fullName evidence="7">Proton-coupled amino acid transporter 4 isoform X1</fullName>
    </submittedName>
</protein>
<dbReference type="Pfam" id="PF01490">
    <property type="entry name" value="Aa_trans"/>
    <property type="match status" value="1"/>
</dbReference>
<evidence type="ECO:0000256" key="4">
    <source>
        <dbReference type="ARBA" id="ARBA00023136"/>
    </source>
</evidence>
<feature type="transmembrane region" description="Helical" evidence="5">
    <location>
        <begin position="440"/>
        <end position="466"/>
    </location>
</feature>
<dbReference type="Proteomes" id="UP000694872">
    <property type="component" value="Unplaced"/>
</dbReference>
<feature type="transmembrane region" description="Helical" evidence="5">
    <location>
        <begin position="417"/>
        <end position="434"/>
    </location>
</feature>
<feature type="transmembrane region" description="Helical" evidence="5">
    <location>
        <begin position="187"/>
        <end position="207"/>
    </location>
</feature>
<feature type="domain" description="Amino acid transporter transmembrane" evidence="6">
    <location>
        <begin position="93"/>
        <end position="502"/>
    </location>
</feature>
<keyword evidence="3 5" id="KW-1133">Transmembrane helix</keyword>
<gene>
    <name evidence="7" type="primary">LOC106126335</name>
</gene>
<sequence>MSKKHLHNQAAIPLAPAVFKKPHMRPMIAEYDPKKKEVRNDLSDVMVKYKVDPIEIPVEQQAGSTLPLMEIPGRDVEADEDYDPFKHRKLAHPTSDMDTLIHLLKGSLGSGILAMPMAFLNAGLYFGLVATFLIGGICTYCVHVLVKTSHELCRRMQKPSLGFAETAEAAFLSGPPAMHKFSRLAKALVNSFLVIDLLGCCCVYIVFVSKNIKQVADFYAKDSEWFPHDMDVRIYMALLLPLLISMNLIRNLKYLAPFSMLANLLVGTGMGITFYYLFQDIPSVSERKPFAGFNHLPTFFGTAIFALEGIGVVMPLENNMKTPHHFIGCPGVLNTGMFFVVSLYAFTGFFGYLKYGDMTSGSITINLPEDEVLGQSVKLMIAVAIFFTYSLQFYVPMDIIWRNVRHWFGAKKNLAEYSIRIFIIIITLCIAIAIPNLGPFISLVGAVCLSFLGLIFPSIIEVVAFWDRPNGLGRFNWVLWKNVFLISFGILGFLTGSYVSIIEIIESKE</sequence>
<feature type="transmembrane region" description="Helical" evidence="5">
    <location>
        <begin position="373"/>
        <end position="396"/>
    </location>
</feature>
<dbReference type="GO" id="GO:0015179">
    <property type="term" value="F:L-amino acid transmembrane transporter activity"/>
    <property type="evidence" value="ECO:0007669"/>
    <property type="project" value="TreeGrafter"/>
</dbReference>
<dbReference type="GeneID" id="106126335"/>